<evidence type="ECO:0000256" key="8">
    <source>
        <dbReference type="ARBA" id="ARBA00022840"/>
    </source>
</evidence>
<evidence type="ECO:0000256" key="3">
    <source>
        <dbReference type="ARBA" id="ARBA00017144"/>
    </source>
</evidence>
<evidence type="ECO:0000256" key="1">
    <source>
        <dbReference type="ARBA" id="ARBA00009776"/>
    </source>
</evidence>
<dbReference type="OrthoDB" id="9774907at2"/>
<accession>A0A550JL40</accession>
<dbReference type="FunFam" id="3.40.50.300:FF:000225">
    <property type="entry name" value="Thymidylate kinase"/>
    <property type="match status" value="1"/>
</dbReference>
<dbReference type="GO" id="GO:0006235">
    <property type="term" value="P:dTTP biosynthetic process"/>
    <property type="evidence" value="ECO:0007669"/>
    <property type="project" value="UniProtKB-UniRule"/>
</dbReference>
<dbReference type="PANTHER" id="PTHR10344:SF4">
    <property type="entry name" value="UMP-CMP KINASE 2, MITOCHONDRIAL"/>
    <property type="match status" value="1"/>
</dbReference>
<dbReference type="GO" id="GO:0005524">
    <property type="term" value="F:ATP binding"/>
    <property type="evidence" value="ECO:0007669"/>
    <property type="project" value="UniProtKB-UniRule"/>
</dbReference>
<dbReference type="CDD" id="cd01672">
    <property type="entry name" value="TMPK"/>
    <property type="match status" value="1"/>
</dbReference>
<dbReference type="AlphaFoldDB" id="A0A550JL40"/>
<feature type="domain" description="Thymidylate kinase-like" evidence="13">
    <location>
        <begin position="7"/>
        <end position="197"/>
    </location>
</feature>
<keyword evidence="6 12" id="KW-0547">Nucleotide-binding</keyword>
<comment type="catalytic activity">
    <reaction evidence="10 12">
        <text>dTMP + ATP = dTDP + ADP</text>
        <dbReference type="Rhea" id="RHEA:13517"/>
        <dbReference type="ChEBI" id="CHEBI:30616"/>
        <dbReference type="ChEBI" id="CHEBI:58369"/>
        <dbReference type="ChEBI" id="CHEBI:63528"/>
        <dbReference type="ChEBI" id="CHEBI:456216"/>
        <dbReference type="EC" id="2.7.4.9"/>
    </reaction>
</comment>
<evidence type="ECO:0000256" key="2">
    <source>
        <dbReference type="ARBA" id="ARBA00012980"/>
    </source>
</evidence>
<dbReference type="SUPFAM" id="SSF52540">
    <property type="entry name" value="P-loop containing nucleoside triphosphate hydrolases"/>
    <property type="match status" value="1"/>
</dbReference>
<dbReference type="GO" id="GO:0006227">
    <property type="term" value="P:dUDP biosynthetic process"/>
    <property type="evidence" value="ECO:0007669"/>
    <property type="project" value="TreeGrafter"/>
</dbReference>
<protein>
    <recommendedName>
        <fullName evidence="3 12">Thymidylate kinase</fullName>
        <ecNumber evidence="2 12">2.7.4.9</ecNumber>
    </recommendedName>
    <alternativeName>
        <fullName evidence="9 12">dTMP kinase</fullName>
    </alternativeName>
</protein>
<evidence type="ECO:0000256" key="5">
    <source>
        <dbReference type="ARBA" id="ARBA00022727"/>
    </source>
</evidence>
<dbReference type="EC" id="2.7.4.9" evidence="2 12"/>
<dbReference type="PANTHER" id="PTHR10344">
    <property type="entry name" value="THYMIDYLATE KINASE"/>
    <property type="match status" value="1"/>
</dbReference>
<dbReference type="InterPro" id="IPR018094">
    <property type="entry name" value="Thymidylate_kinase"/>
</dbReference>
<keyword evidence="7 12" id="KW-0418">Kinase</keyword>
<dbReference type="Proteomes" id="UP000317155">
    <property type="component" value="Unassembled WGS sequence"/>
</dbReference>
<comment type="caution">
    <text evidence="14">The sequence shown here is derived from an EMBL/GenBank/DDBJ whole genome shotgun (WGS) entry which is preliminary data.</text>
</comment>
<name>A0A550JL40_9BACT</name>
<evidence type="ECO:0000313" key="14">
    <source>
        <dbReference type="EMBL" id="TRO83929.1"/>
    </source>
</evidence>
<evidence type="ECO:0000256" key="7">
    <source>
        <dbReference type="ARBA" id="ARBA00022777"/>
    </source>
</evidence>
<proteinExistence type="inferred from homology"/>
<dbReference type="GO" id="GO:0004798">
    <property type="term" value="F:dTMP kinase activity"/>
    <property type="evidence" value="ECO:0007669"/>
    <property type="project" value="UniProtKB-UniRule"/>
</dbReference>
<evidence type="ECO:0000256" key="11">
    <source>
        <dbReference type="ARBA" id="ARBA00057735"/>
    </source>
</evidence>
<dbReference type="EMBL" id="VJVV01000001">
    <property type="protein sequence ID" value="TRO83929.1"/>
    <property type="molecule type" value="Genomic_DNA"/>
</dbReference>
<keyword evidence="4 12" id="KW-0808">Transferase</keyword>
<evidence type="ECO:0000256" key="4">
    <source>
        <dbReference type="ARBA" id="ARBA00022679"/>
    </source>
</evidence>
<dbReference type="NCBIfam" id="TIGR00041">
    <property type="entry name" value="DTMP_kinase"/>
    <property type="match status" value="1"/>
</dbReference>
<evidence type="ECO:0000256" key="12">
    <source>
        <dbReference type="HAMAP-Rule" id="MF_00165"/>
    </source>
</evidence>
<evidence type="ECO:0000256" key="6">
    <source>
        <dbReference type="ARBA" id="ARBA00022741"/>
    </source>
</evidence>
<keyword evidence="8 12" id="KW-0067">ATP-binding</keyword>
<feature type="binding site" evidence="12">
    <location>
        <begin position="9"/>
        <end position="16"/>
    </location>
    <ligand>
        <name>ATP</name>
        <dbReference type="ChEBI" id="CHEBI:30616"/>
    </ligand>
</feature>
<sequence length="216" mass="23397">MALFISFEGGEGCGKSTQIAALAARLTNRGIPVLATREPGGCAIADAIRRILLNPANATLVPRAELLLYAAARAQHVDEVIQPALSQGTWVLCDRFTDATVAYQGGGRQLPSATIETLNRIATDGLQPDLTLLLDLPVEEGLRRAIGRNDQDGTAHEGRFEAETLAFHQRVRVVYQQLAESHERFRVVDAFGTVAAVAGRIDRVLDEFLAERGIQL</sequence>
<dbReference type="InterPro" id="IPR027417">
    <property type="entry name" value="P-loop_NTPase"/>
</dbReference>
<keyword evidence="5 12" id="KW-0545">Nucleotide biosynthesis</keyword>
<dbReference type="GO" id="GO:0005829">
    <property type="term" value="C:cytosol"/>
    <property type="evidence" value="ECO:0007669"/>
    <property type="project" value="TreeGrafter"/>
</dbReference>
<evidence type="ECO:0000256" key="9">
    <source>
        <dbReference type="ARBA" id="ARBA00029962"/>
    </source>
</evidence>
<dbReference type="InterPro" id="IPR039430">
    <property type="entry name" value="Thymidylate_kin-like_dom"/>
</dbReference>
<dbReference type="HAMAP" id="MF_00165">
    <property type="entry name" value="Thymidylate_kinase"/>
    <property type="match status" value="1"/>
</dbReference>
<organism evidence="14 15">
    <name type="scientific">Trichloromonas acetexigens</name>
    <dbReference type="NCBI Taxonomy" id="38815"/>
    <lineage>
        <taxon>Bacteria</taxon>
        <taxon>Pseudomonadati</taxon>
        <taxon>Thermodesulfobacteriota</taxon>
        <taxon>Desulfuromonadia</taxon>
        <taxon>Desulfuromonadales</taxon>
        <taxon>Trichloromonadaceae</taxon>
        <taxon>Trichloromonas</taxon>
    </lineage>
</organism>
<dbReference type="Pfam" id="PF02223">
    <property type="entry name" value="Thymidylate_kin"/>
    <property type="match status" value="1"/>
</dbReference>
<comment type="function">
    <text evidence="11 12">Phosphorylation of dTMP to form dTDP in both de novo and salvage pathways of dTTP synthesis.</text>
</comment>
<gene>
    <name evidence="12" type="primary">tmk</name>
    <name evidence="14" type="ORF">FL622_01745</name>
</gene>
<dbReference type="RefSeq" id="WP_092052842.1">
    <property type="nucleotide sequence ID" value="NZ_FOJJ01000001.1"/>
</dbReference>
<dbReference type="Gene3D" id="3.40.50.300">
    <property type="entry name" value="P-loop containing nucleotide triphosphate hydrolases"/>
    <property type="match status" value="1"/>
</dbReference>
<dbReference type="GO" id="GO:0006233">
    <property type="term" value="P:dTDP biosynthetic process"/>
    <property type="evidence" value="ECO:0007669"/>
    <property type="project" value="InterPro"/>
</dbReference>
<evidence type="ECO:0000313" key="15">
    <source>
        <dbReference type="Proteomes" id="UP000317155"/>
    </source>
</evidence>
<keyword evidence="15" id="KW-1185">Reference proteome</keyword>
<reference evidence="14 15" key="1">
    <citation type="submission" date="2019-07" db="EMBL/GenBank/DDBJ databases">
        <title>Insights of Desulfuromonas acetexigens electromicrobiology.</title>
        <authorList>
            <person name="Katuri K."/>
            <person name="Sapireddy V."/>
            <person name="Shaw D.R."/>
            <person name="Saikaly P."/>
        </authorList>
    </citation>
    <scope>NUCLEOTIDE SEQUENCE [LARGE SCALE GENOMIC DNA]</scope>
    <source>
        <strain evidence="14 15">2873</strain>
    </source>
</reference>
<evidence type="ECO:0000259" key="13">
    <source>
        <dbReference type="Pfam" id="PF02223"/>
    </source>
</evidence>
<comment type="similarity">
    <text evidence="1 12">Belongs to the thymidylate kinase family.</text>
</comment>
<evidence type="ECO:0000256" key="10">
    <source>
        <dbReference type="ARBA" id="ARBA00048743"/>
    </source>
</evidence>